<keyword evidence="1" id="KW-0175">Coiled coil</keyword>
<dbReference type="InterPro" id="IPR027417">
    <property type="entry name" value="P-loop_NTPase"/>
</dbReference>
<proteinExistence type="inferred from homology"/>
<dbReference type="PROSITE" id="PS50067">
    <property type="entry name" value="KINESIN_MOTOR_2"/>
    <property type="match status" value="1"/>
</dbReference>
<comment type="caution">
    <text evidence="6">The sequence shown here is derived from an EMBL/GenBank/DDBJ whole genome shotgun (WGS) entry which is preliminary data.</text>
</comment>
<evidence type="ECO:0000256" key="3">
    <source>
        <dbReference type="PROSITE-ProRule" id="PRU00283"/>
    </source>
</evidence>
<dbReference type="InterPro" id="IPR001752">
    <property type="entry name" value="Kinesin_motor_dom"/>
</dbReference>
<feature type="region of interest" description="Disordered" evidence="4">
    <location>
        <begin position="1"/>
        <end position="26"/>
    </location>
</feature>
<keyword evidence="3" id="KW-0067">ATP-binding</keyword>
<comment type="similarity">
    <text evidence="3">Belongs to the TRAFAC class myosin-kinesin ATPase superfamily. Kinesin family.</text>
</comment>
<gene>
    <name evidence="6" type="ORF">MFLAVUS_003924</name>
</gene>
<evidence type="ECO:0000256" key="4">
    <source>
        <dbReference type="SAM" id="MobiDB-lite"/>
    </source>
</evidence>
<evidence type="ECO:0000259" key="5">
    <source>
        <dbReference type="PROSITE" id="PS50067"/>
    </source>
</evidence>
<feature type="compositionally biased region" description="Polar residues" evidence="4">
    <location>
        <begin position="1"/>
        <end position="11"/>
    </location>
</feature>
<dbReference type="PANTHER" id="PTHR47968">
    <property type="entry name" value="CENTROMERE PROTEIN E"/>
    <property type="match status" value="1"/>
</dbReference>
<evidence type="ECO:0000313" key="7">
    <source>
        <dbReference type="Proteomes" id="UP001473302"/>
    </source>
</evidence>
<sequence>MYSRQRTISTHSNSSNGNGNSARPALVPKLQQPVTLSESVQVTVRCRPPKKDELNNCWNLSDNKISSEDPKLKKQHQFTFDNVFYGSNNTELYSKSVESQAMEGFNATVFAYGQTASGKTFTMIRL</sequence>
<dbReference type="EMBL" id="BAABUK010000007">
    <property type="protein sequence ID" value="GAA5810502.1"/>
    <property type="molecule type" value="Genomic_DNA"/>
</dbReference>
<dbReference type="Pfam" id="PF00225">
    <property type="entry name" value="Kinesin"/>
    <property type="match status" value="1"/>
</dbReference>
<dbReference type="InterPro" id="IPR027640">
    <property type="entry name" value="Kinesin-like_fam"/>
</dbReference>
<dbReference type="SUPFAM" id="SSF52540">
    <property type="entry name" value="P-loop containing nucleoside triphosphate hydrolases"/>
    <property type="match status" value="1"/>
</dbReference>
<name>A0ABP9YUI6_9FUNG</name>
<keyword evidence="7" id="KW-1185">Reference proteome</keyword>
<keyword evidence="3" id="KW-0547">Nucleotide-binding</keyword>
<feature type="domain" description="Kinesin motor" evidence="5">
    <location>
        <begin position="39"/>
        <end position="126"/>
    </location>
</feature>
<dbReference type="InterPro" id="IPR036961">
    <property type="entry name" value="Kinesin_motor_dom_sf"/>
</dbReference>
<accession>A0ABP9YUI6</accession>
<dbReference type="Gene3D" id="3.40.850.10">
    <property type="entry name" value="Kinesin motor domain"/>
    <property type="match status" value="1"/>
</dbReference>
<evidence type="ECO:0000313" key="6">
    <source>
        <dbReference type="EMBL" id="GAA5810502.1"/>
    </source>
</evidence>
<protein>
    <recommendedName>
        <fullName evidence="5">Kinesin motor domain-containing protein</fullName>
    </recommendedName>
</protein>
<reference evidence="6 7" key="1">
    <citation type="submission" date="2024-04" db="EMBL/GenBank/DDBJ databases">
        <title>genome sequences of Mucor flavus KT1a and Helicostylum pulchrum KT1b strains isolated from the surface of a dry-aged beef.</title>
        <authorList>
            <person name="Toyotome T."/>
            <person name="Hosono M."/>
            <person name="Torimaru M."/>
            <person name="Fukuda K."/>
            <person name="Mikami N."/>
        </authorList>
    </citation>
    <scope>NUCLEOTIDE SEQUENCE [LARGE SCALE GENOMIC DNA]</scope>
    <source>
        <strain evidence="6 7">KT1a</strain>
    </source>
</reference>
<evidence type="ECO:0000256" key="2">
    <source>
        <dbReference type="ARBA" id="ARBA00023175"/>
    </source>
</evidence>
<organism evidence="6 7">
    <name type="scientific">Mucor flavus</name>
    <dbReference type="NCBI Taxonomy" id="439312"/>
    <lineage>
        <taxon>Eukaryota</taxon>
        <taxon>Fungi</taxon>
        <taxon>Fungi incertae sedis</taxon>
        <taxon>Mucoromycota</taxon>
        <taxon>Mucoromycotina</taxon>
        <taxon>Mucoromycetes</taxon>
        <taxon>Mucorales</taxon>
        <taxon>Mucorineae</taxon>
        <taxon>Mucoraceae</taxon>
        <taxon>Mucor</taxon>
    </lineage>
</organism>
<evidence type="ECO:0000256" key="1">
    <source>
        <dbReference type="ARBA" id="ARBA00023054"/>
    </source>
</evidence>
<dbReference type="Proteomes" id="UP001473302">
    <property type="component" value="Unassembled WGS sequence"/>
</dbReference>
<dbReference type="PANTHER" id="PTHR47968:SF75">
    <property type="entry name" value="CENTROMERE-ASSOCIATED PROTEIN E"/>
    <property type="match status" value="1"/>
</dbReference>
<feature type="binding site" evidence="3">
    <location>
        <begin position="113"/>
        <end position="120"/>
    </location>
    <ligand>
        <name>ATP</name>
        <dbReference type="ChEBI" id="CHEBI:30616"/>
    </ligand>
</feature>
<feature type="compositionally biased region" description="Low complexity" evidence="4">
    <location>
        <begin position="12"/>
        <end position="21"/>
    </location>
</feature>
<keyword evidence="2 3" id="KW-0505">Motor protein</keyword>